<feature type="transmembrane region" description="Helical" evidence="1">
    <location>
        <begin position="235"/>
        <end position="257"/>
    </location>
</feature>
<keyword evidence="1" id="KW-1133">Transmembrane helix</keyword>
<name>I0K740_9BACT</name>
<feature type="transmembrane region" description="Helical" evidence="1">
    <location>
        <begin position="352"/>
        <end position="371"/>
    </location>
</feature>
<keyword evidence="3" id="KW-1185">Reference proteome</keyword>
<keyword evidence="1" id="KW-0472">Membrane</keyword>
<gene>
    <name evidence="2" type="ORF">FAES_1934</name>
</gene>
<evidence type="ECO:0000313" key="3">
    <source>
        <dbReference type="Proteomes" id="UP000011058"/>
    </source>
</evidence>
<dbReference type="InterPro" id="IPR025367">
    <property type="entry name" value="DUF4271"/>
</dbReference>
<dbReference type="PATRIC" id="fig|1166018.3.peg.3675"/>
<dbReference type="AlphaFoldDB" id="I0K740"/>
<protein>
    <recommendedName>
        <fullName evidence="4">DUF4271 domain-containing protein</fullName>
    </recommendedName>
</protein>
<feature type="transmembrane region" description="Helical" evidence="1">
    <location>
        <begin position="322"/>
        <end position="340"/>
    </location>
</feature>
<dbReference type="KEGG" id="fae:FAES_1934"/>
<sequence length="404" mass="45638">MNRGQLRGLTQDRYVRLVIVWLVLSLVRVFTQPVIAQGRQEGVGPANGFFPVHDFQNDFVVYDEAFKAYVPFILEQHADEQAVSAFVDLESNRRYKLLIQSKQDGFLFVDAALRRKCPAGQWVVLDIDSLHRLYRKPQVFITLYGPAVVNNWQLLIGHARAMSQQTIRLNDDLLSVRPRPLSGFIDFFSVGLLFLLASHAFLYTFFRRGFLTYYSPLNLVRLDPPDESSLISRPLGGVSMAFTLNLSLGLAFLFLYVQSQHISLFGAGAFLPQGQTFGQLLLSYLAVTAVVFGLMLGKYALIATVGSLYKFDSIVSLHYFRIVEASLVFTTILLLLTAAISPYSSNFEPSPSLVVIPFIVYYLGRLGWLYLTLVRQMPVKNLYLFSYLCIVELIPLVIGIRFAV</sequence>
<dbReference type="EMBL" id="HE796683">
    <property type="protein sequence ID" value="CCG99943.1"/>
    <property type="molecule type" value="Genomic_DNA"/>
</dbReference>
<evidence type="ECO:0000313" key="2">
    <source>
        <dbReference type="EMBL" id="CCG99943.1"/>
    </source>
</evidence>
<dbReference type="STRING" id="1166018.FAES_1934"/>
<dbReference type="HOGENOM" id="CLU_053505_0_0_10"/>
<evidence type="ECO:0008006" key="4">
    <source>
        <dbReference type="Google" id="ProtNLM"/>
    </source>
</evidence>
<accession>I0K740</accession>
<dbReference type="Pfam" id="PF14093">
    <property type="entry name" value="DUF4271"/>
    <property type="match status" value="1"/>
</dbReference>
<feature type="transmembrane region" description="Helical" evidence="1">
    <location>
        <begin position="277"/>
        <end position="301"/>
    </location>
</feature>
<reference evidence="2 3" key="1">
    <citation type="journal article" date="2012" name="J. Bacteriol.">
        <title>Genome Sequence of Fibrella aestuarina BUZ 2T, a Filamentous Marine Bacterium.</title>
        <authorList>
            <person name="Filippini M."/>
            <person name="Qi W."/>
            <person name="Blom J."/>
            <person name="Goesmann A."/>
            <person name="Smits T.H."/>
            <person name="Bagheri H.C."/>
        </authorList>
    </citation>
    <scope>NUCLEOTIDE SEQUENCE [LARGE SCALE GENOMIC DNA]</scope>
    <source>
        <strain evidence="3">BUZ 2T</strain>
    </source>
</reference>
<dbReference type="Proteomes" id="UP000011058">
    <property type="component" value="Chromosome"/>
</dbReference>
<dbReference type="eggNOG" id="ENOG502Z9B8">
    <property type="taxonomic scope" value="Bacteria"/>
</dbReference>
<keyword evidence="1" id="KW-0812">Transmembrane</keyword>
<feature type="transmembrane region" description="Helical" evidence="1">
    <location>
        <begin position="187"/>
        <end position="206"/>
    </location>
</feature>
<evidence type="ECO:0000256" key="1">
    <source>
        <dbReference type="SAM" id="Phobius"/>
    </source>
</evidence>
<proteinExistence type="predicted"/>
<organism evidence="2 3">
    <name type="scientific">Fibrella aestuarina BUZ 2</name>
    <dbReference type="NCBI Taxonomy" id="1166018"/>
    <lineage>
        <taxon>Bacteria</taxon>
        <taxon>Pseudomonadati</taxon>
        <taxon>Bacteroidota</taxon>
        <taxon>Cytophagia</taxon>
        <taxon>Cytophagales</taxon>
        <taxon>Spirosomataceae</taxon>
        <taxon>Fibrella</taxon>
    </lineage>
</organism>
<feature type="transmembrane region" description="Helical" evidence="1">
    <location>
        <begin position="383"/>
        <end position="403"/>
    </location>
</feature>